<dbReference type="RefSeq" id="WP_102515541.1">
    <property type="nucleotide sequence ID" value="NZ_CAWNSM010000010.1"/>
</dbReference>
<evidence type="ECO:0000259" key="1">
    <source>
        <dbReference type="PROSITE" id="PS51186"/>
    </source>
</evidence>
<dbReference type="PANTHER" id="PTHR43441:SF3">
    <property type="entry name" value="ACETYLTRANSFERASE"/>
    <property type="match status" value="1"/>
</dbReference>
<accession>A0A2N7FJJ4</accession>
<dbReference type="InterPro" id="IPR016181">
    <property type="entry name" value="Acyl_CoA_acyltransferase"/>
</dbReference>
<dbReference type="Pfam" id="PF13302">
    <property type="entry name" value="Acetyltransf_3"/>
    <property type="match status" value="1"/>
</dbReference>
<comment type="caution">
    <text evidence="2">The sequence shown here is derived from an EMBL/GenBank/DDBJ whole genome shotgun (WGS) entry which is preliminary data.</text>
</comment>
<keyword evidence="2" id="KW-0689">Ribosomal protein</keyword>
<dbReference type="InterPro" id="IPR000182">
    <property type="entry name" value="GNAT_dom"/>
</dbReference>
<feature type="domain" description="N-acetyltransferase" evidence="1">
    <location>
        <begin position="21"/>
        <end position="176"/>
    </location>
</feature>
<dbReference type="PROSITE" id="PS51186">
    <property type="entry name" value="GNAT"/>
    <property type="match status" value="1"/>
</dbReference>
<dbReference type="PANTHER" id="PTHR43441">
    <property type="entry name" value="RIBOSOMAL-PROTEIN-SERINE ACETYLTRANSFERASE"/>
    <property type="match status" value="1"/>
</dbReference>
<keyword evidence="2" id="KW-0687">Ribonucleoprotein</keyword>
<dbReference type="EMBL" id="MCWU01000010">
    <property type="protein sequence ID" value="PMJ69477.1"/>
    <property type="molecule type" value="Genomic_DNA"/>
</dbReference>
<dbReference type="Gene3D" id="3.40.630.30">
    <property type="match status" value="1"/>
</dbReference>
<dbReference type="GO" id="GO:0005840">
    <property type="term" value="C:ribosome"/>
    <property type="evidence" value="ECO:0007669"/>
    <property type="project" value="UniProtKB-KW"/>
</dbReference>
<proteinExistence type="predicted"/>
<dbReference type="AlphaFoldDB" id="A0A2N7FJJ4"/>
<keyword evidence="2" id="KW-0808">Transferase</keyword>
<gene>
    <name evidence="2" type="ORF">BCU17_13135</name>
</gene>
<evidence type="ECO:0000313" key="2">
    <source>
        <dbReference type="EMBL" id="PMJ69477.1"/>
    </source>
</evidence>
<evidence type="ECO:0000313" key="3">
    <source>
        <dbReference type="Proteomes" id="UP000235330"/>
    </source>
</evidence>
<dbReference type="GO" id="GO:1990189">
    <property type="term" value="F:protein N-terminal-serine acetyltransferase activity"/>
    <property type="evidence" value="ECO:0007669"/>
    <property type="project" value="TreeGrafter"/>
</dbReference>
<sequence>MESERLKLVPPSLNYIDVMHEVIEESKQDLSQFLPWVSGSLSKQALEDNTKEAMVNFSRCTGEFWFNIIEKKTGLFIGVVGFIVRDKSVPYFEIGYWLQTSKTGFGYITEAVGLVEQYAFHDLSARRVEIKMAASNLKSQAVAMRCGYQVEATLINSRRLPSGEIDSTMVYAKTRL</sequence>
<dbReference type="InterPro" id="IPR051908">
    <property type="entry name" value="Ribosomal_N-acetyltransferase"/>
</dbReference>
<dbReference type="GO" id="GO:0005737">
    <property type="term" value="C:cytoplasm"/>
    <property type="evidence" value="ECO:0007669"/>
    <property type="project" value="TreeGrafter"/>
</dbReference>
<organism evidence="2 3">
    <name type="scientific">Vibrio splendidus</name>
    <dbReference type="NCBI Taxonomy" id="29497"/>
    <lineage>
        <taxon>Bacteria</taxon>
        <taxon>Pseudomonadati</taxon>
        <taxon>Pseudomonadota</taxon>
        <taxon>Gammaproteobacteria</taxon>
        <taxon>Vibrionales</taxon>
        <taxon>Vibrionaceae</taxon>
        <taxon>Vibrio</taxon>
    </lineage>
</organism>
<protein>
    <submittedName>
        <fullName evidence="2">Ribosomal protein acetyltransferase</fullName>
    </submittedName>
</protein>
<name>A0A2N7FJJ4_VIBSP</name>
<reference evidence="3" key="1">
    <citation type="submission" date="2016-07" db="EMBL/GenBank/DDBJ databases">
        <title>Nontailed viruses are major unrecognized killers of bacteria in the ocean.</title>
        <authorList>
            <person name="Kauffman K."/>
            <person name="Hussain F."/>
            <person name="Yang J."/>
            <person name="Arevalo P."/>
            <person name="Brown J."/>
            <person name="Cutler M."/>
            <person name="Kelly L."/>
            <person name="Polz M.F."/>
        </authorList>
    </citation>
    <scope>NUCLEOTIDE SEQUENCE [LARGE SCALE GENOMIC DNA]</scope>
    <source>
        <strain evidence="3">10N.261.55.E11</strain>
    </source>
</reference>
<dbReference type="SUPFAM" id="SSF55729">
    <property type="entry name" value="Acyl-CoA N-acyltransferases (Nat)"/>
    <property type="match status" value="1"/>
</dbReference>
<dbReference type="Proteomes" id="UP000235330">
    <property type="component" value="Unassembled WGS sequence"/>
</dbReference>
<dbReference type="GO" id="GO:0008999">
    <property type="term" value="F:protein-N-terminal-alanine acetyltransferase activity"/>
    <property type="evidence" value="ECO:0007669"/>
    <property type="project" value="TreeGrafter"/>
</dbReference>